<dbReference type="PRINTS" id="PR00411">
    <property type="entry name" value="PNDRDTASEI"/>
</dbReference>
<dbReference type="AlphaFoldDB" id="A0A9P9ZA71"/>
<comment type="similarity">
    <text evidence="1">Belongs to the class-I pyridine nucleotide-disulfide oxidoreductase family.</text>
</comment>
<dbReference type="InterPro" id="IPR001100">
    <property type="entry name" value="Pyr_nuc-diS_OxRdtase"/>
</dbReference>
<dbReference type="SUPFAM" id="SSF51905">
    <property type="entry name" value="FAD/NAD(P)-binding domain"/>
    <property type="match status" value="1"/>
</dbReference>
<sequence>MFAHPATVLDEAADGGRLGIRTSADGADWPAVRDRVFGRIDPDVEDAAEFREGQDHVTVYAGEAAFTGPRTLSVELESGEVVEVSGDQVVIAAGSRPLVPPIEGLDTLRAPAAAPPMQPDAPGEADWYTSDDVMRMPALPRRLGVLGGGYVGVELAHVFAAYGSQVTQVDVADTLVSNQDAEVATMFTRFARQQWDVRTGTSLERVERTPTGVLMHLSGEQAGSGTVEVDALLLAVGRRPNGDRLDLDRGGVEVDDDGVVVVDEHQRTTADGVWALGDVSSHTPLKHAANHDARVVKHNLHHADDPSQMVAADHDNVPSAVFSSPQVASVGLTEEQAREQGVDLAVGRHTYAEIAYGWAMEDDHLGPAGDGTDAEGADLEHFVKLLGDRATGRLVGAHLIGPQASVLVQPLIMAISHGVEVRGLARSMYWIHPALTEVVENALLKLEADLDA</sequence>
<name>A0A9P9ZA71_9POAL</name>
<dbReference type="Gene3D" id="3.50.50.60">
    <property type="entry name" value="FAD/NAD(P)-binding domain"/>
    <property type="match status" value="2"/>
</dbReference>
<evidence type="ECO:0000313" key="9">
    <source>
        <dbReference type="Proteomes" id="UP001151287"/>
    </source>
</evidence>
<dbReference type="SUPFAM" id="SSF55424">
    <property type="entry name" value="FAD/NAD-linked reductases, dimerisation (C-terminal) domain"/>
    <property type="match status" value="1"/>
</dbReference>
<keyword evidence="9" id="KW-1185">Reference proteome</keyword>
<dbReference type="Gene3D" id="3.30.390.30">
    <property type="match status" value="1"/>
</dbReference>
<feature type="binding site" evidence="5">
    <location>
        <begin position="147"/>
        <end position="154"/>
    </location>
    <ligand>
        <name>NAD(+)</name>
        <dbReference type="ChEBI" id="CHEBI:57540"/>
    </ligand>
</feature>
<dbReference type="InterPro" id="IPR004099">
    <property type="entry name" value="Pyr_nucl-diS_OxRdtase_dimer"/>
</dbReference>
<dbReference type="EMBL" id="JAMQYH010000029">
    <property type="protein sequence ID" value="KAJ1684432.1"/>
    <property type="molecule type" value="Genomic_DNA"/>
</dbReference>
<evidence type="ECO:0000259" key="7">
    <source>
        <dbReference type="Pfam" id="PF07992"/>
    </source>
</evidence>
<dbReference type="PANTHER" id="PTHR43014">
    <property type="entry name" value="MERCURIC REDUCTASE"/>
    <property type="match status" value="1"/>
</dbReference>
<evidence type="ECO:0000256" key="2">
    <source>
        <dbReference type="ARBA" id="ARBA00022630"/>
    </source>
</evidence>
<evidence type="ECO:0000256" key="1">
    <source>
        <dbReference type="ARBA" id="ARBA00007532"/>
    </source>
</evidence>
<comment type="cofactor">
    <cofactor evidence="5">
        <name>FAD</name>
        <dbReference type="ChEBI" id="CHEBI:57692"/>
    </cofactor>
    <text evidence="5">Binds 1 FAD per subunit.</text>
</comment>
<evidence type="ECO:0000256" key="4">
    <source>
        <dbReference type="PIRSR" id="PIRSR000350-2"/>
    </source>
</evidence>
<dbReference type="PRINTS" id="PR00368">
    <property type="entry name" value="FADPNR"/>
</dbReference>
<dbReference type="GO" id="GO:0050660">
    <property type="term" value="F:flavin adenine dinucleotide binding"/>
    <property type="evidence" value="ECO:0007669"/>
    <property type="project" value="TreeGrafter"/>
</dbReference>
<organism evidence="8 9">
    <name type="scientific">Rhynchospora breviuscula</name>
    <dbReference type="NCBI Taxonomy" id="2022672"/>
    <lineage>
        <taxon>Eukaryota</taxon>
        <taxon>Viridiplantae</taxon>
        <taxon>Streptophyta</taxon>
        <taxon>Embryophyta</taxon>
        <taxon>Tracheophyta</taxon>
        <taxon>Spermatophyta</taxon>
        <taxon>Magnoliopsida</taxon>
        <taxon>Liliopsida</taxon>
        <taxon>Poales</taxon>
        <taxon>Cyperaceae</taxon>
        <taxon>Cyperoideae</taxon>
        <taxon>Rhynchosporeae</taxon>
        <taxon>Rhynchospora</taxon>
    </lineage>
</organism>
<feature type="active site" description="Proton acceptor" evidence="4">
    <location>
        <position position="432"/>
    </location>
</feature>
<feature type="binding site" evidence="5">
    <location>
        <position position="237"/>
    </location>
    <ligand>
        <name>NAD(+)</name>
        <dbReference type="ChEBI" id="CHEBI:57540"/>
    </ligand>
</feature>
<evidence type="ECO:0000256" key="3">
    <source>
        <dbReference type="ARBA" id="ARBA00022827"/>
    </source>
</evidence>
<evidence type="ECO:0000256" key="5">
    <source>
        <dbReference type="PIRSR" id="PIRSR000350-3"/>
    </source>
</evidence>
<dbReference type="OrthoDB" id="361797at2759"/>
<dbReference type="InterPro" id="IPR016156">
    <property type="entry name" value="FAD/NAD-linked_Rdtase_dimer_sf"/>
</dbReference>
<protein>
    <recommendedName>
        <fullName evidence="10">Mycothione reductase</fullName>
    </recommendedName>
</protein>
<accession>A0A9P9ZA71</accession>
<evidence type="ECO:0000313" key="8">
    <source>
        <dbReference type="EMBL" id="KAJ1684432.1"/>
    </source>
</evidence>
<keyword evidence="5" id="KW-0520">NAD</keyword>
<dbReference type="Pfam" id="PF07992">
    <property type="entry name" value="Pyr_redox_2"/>
    <property type="match status" value="1"/>
</dbReference>
<keyword evidence="5" id="KW-0547">Nucleotide-binding</keyword>
<comment type="caution">
    <text evidence="8">The sequence shown here is derived from an EMBL/GenBank/DDBJ whole genome shotgun (WGS) entry which is preliminary data.</text>
</comment>
<dbReference type="InterPro" id="IPR036188">
    <property type="entry name" value="FAD/NAD-bd_sf"/>
</dbReference>
<dbReference type="Proteomes" id="UP001151287">
    <property type="component" value="Unassembled WGS sequence"/>
</dbReference>
<dbReference type="Pfam" id="PF02852">
    <property type="entry name" value="Pyr_redox_dim"/>
    <property type="match status" value="1"/>
</dbReference>
<dbReference type="GO" id="GO:0003955">
    <property type="term" value="F:NAD(P)H dehydrogenase (quinone) activity"/>
    <property type="evidence" value="ECO:0007669"/>
    <property type="project" value="TreeGrafter"/>
</dbReference>
<keyword evidence="2" id="KW-0285">Flavoprotein</keyword>
<feature type="domain" description="FAD/NAD(P)-binding" evidence="7">
    <location>
        <begin position="49"/>
        <end position="289"/>
    </location>
</feature>
<keyword evidence="3 5" id="KW-0274">FAD</keyword>
<dbReference type="PIRSF" id="PIRSF000350">
    <property type="entry name" value="Mercury_reductase_MerA"/>
    <property type="match status" value="1"/>
</dbReference>
<evidence type="ECO:0008006" key="10">
    <source>
        <dbReference type="Google" id="ProtNLM"/>
    </source>
</evidence>
<evidence type="ECO:0000259" key="6">
    <source>
        <dbReference type="Pfam" id="PF02852"/>
    </source>
</evidence>
<dbReference type="InterPro" id="IPR023753">
    <property type="entry name" value="FAD/NAD-binding_dom"/>
</dbReference>
<dbReference type="PANTHER" id="PTHR43014:SF2">
    <property type="entry name" value="MERCURIC REDUCTASE"/>
    <property type="match status" value="1"/>
</dbReference>
<gene>
    <name evidence="8" type="ORF">LUZ63_020187</name>
</gene>
<feature type="binding site" evidence="5">
    <location>
        <position position="278"/>
    </location>
    <ligand>
        <name>FAD</name>
        <dbReference type="ChEBI" id="CHEBI:57692"/>
    </ligand>
</feature>
<feature type="domain" description="Pyridine nucleotide-disulphide oxidoreductase dimerisation" evidence="6">
    <location>
        <begin position="317"/>
        <end position="442"/>
    </location>
</feature>
<proteinExistence type="inferred from homology"/>
<reference evidence="8" key="1">
    <citation type="journal article" date="2022" name="Cell">
        <title>Repeat-based holocentromeres influence genome architecture and karyotype evolution.</title>
        <authorList>
            <person name="Hofstatter P.G."/>
            <person name="Thangavel G."/>
            <person name="Lux T."/>
            <person name="Neumann P."/>
            <person name="Vondrak T."/>
            <person name="Novak P."/>
            <person name="Zhang M."/>
            <person name="Costa L."/>
            <person name="Castellani M."/>
            <person name="Scott A."/>
            <person name="Toegelov H."/>
            <person name="Fuchs J."/>
            <person name="Mata-Sucre Y."/>
            <person name="Dias Y."/>
            <person name="Vanzela A.L.L."/>
            <person name="Huettel B."/>
            <person name="Almeida C.C.S."/>
            <person name="Simkova H."/>
            <person name="Souza G."/>
            <person name="Pedrosa-Harand A."/>
            <person name="Macas J."/>
            <person name="Mayer K.F.X."/>
            <person name="Houben A."/>
            <person name="Marques A."/>
        </authorList>
    </citation>
    <scope>NUCLEOTIDE SEQUENCE</scope>
    <source>
        <strain evidence="8">RhyBre1mFocal</strain>
    </source>
</reference>